<dbReference type="OrthoDB" id="272864at2"/>
<reference evidence="1 2" key="1">
    <citation type="submission" date="2018-06" db="EMBL/GenBank/DDBJ databases">
        <title>Lujinxingia sediminis gen. nov. sp. nov., a new facultative anaerobic member of the class Deltaproteobacteria, and proposal of Lujinxingaceae fam. nov.</title>
        <authorList>
            <person name="Guo L.-Y."/>
            <person name="Li C.-M."/>
            <person name="Wang S."/>
            <person name="Du Z.-J."/>
        </authorList>
    </citation>
    <scope>NUCLEOTIDE SEQUENCE [LARGE SCALE GENOMIC DNA]</scope>
    <source>
        <strain evidence="1 2">FA350</strain>
    </source>
</reference>
<organism evidence="1 2">
    <name type="scientific">Bradymonas sediminis</name>
    <dbReference type="NCBI Taxonomy" id="1548548"/>
    <lineage>
        <taxon>Bacteria</taxon>
        <taxon>Deltaproteobacteria</taxon>
        <taxon>Bradymonadales</taxon>
        <taxon>Bradymonadaceae</taxon>
        <taxon>Bradymonas</taxon>
    </lineage>
</organism>
<evidence type="ECO:0000313" key="2">
    <source>
        <dbReference type="Proteomes" id="UP000249799"/>
    </source>
</evidence>
<proteinExistence type="predicted"/>
<dbReference type="InterPro" id="IPR025333">
    <property type="entry name" value="DUF4239"/>
</dbReference>
<gene>
    <name evidence="1" type="ORF">DN745_01275</name>
</gene>
<dbReference type="AlphaFoldDB" id="A0A2Z4FGZ9"/>
<name>A0A2Z4FGZ9_9DELT</name>
<keyword evidence="2" id="KW-1185">Reference proteome</keyword>
<dbReference type="EMBL" id="CP030032">
    <property type="protein sequence ID" value="AWV88034.1"/>
    <property type="molecule type" value="Genomic_DNA"/>
</dbReference>
<evidence type="ECO:0000313" key="1">
    <source>
        <dbReference type="EMBL" id="AWV88034.1"/>
    </source>
</evidence>
<dbReference type="RefSeq" id="WP_111331416.1">
    <property type="nucleotide sequence ID" value="NZ_CP030032.1"/>
</dbReference>
<accession>A0A2Z4FGZ9</accession>
<sequence length="262" mass="29542">MLDQLKRVDPMHGWVLLAVVILLLFVFEVGRWLARRREGVDANTKFHAANVLNGMLTLLSFFLAFSFSIASEHFENRRRIVLDEANAIGTTYLRSKYLPPAHADKIQRLLLEYANLRITPADPSTIPRLRERSGKIQTQLWDQAIALESVNPNSEFAGLFIVSLNEMIDLDEARITTTVVYRLPIIIMIVLFGIAILTLMVMGYSAGLRDARSAVLTFAVVLAVSGVLVLIIDLDRPVQRAFSVDQQPLIDVRDSLEKDLRQ</sequence>
<dbReference type="Pfam" id="PF14023">
    <property type="entry name" value="Bestrophin-like"/>
    <property type="match status" value="1"/>
</dbReference>
<protein>
    <submittedName>
        <fullName evidence="1">Uncharacterized protein</fullName>
    </submittedName>
</protein>
<dbReference type="KEGG" id="bsed:DN745_01275"/>
<dbReference type="Proteomes" id="UP000249799">
    <property type="component" value="Chromosome"/>
</dbReference>